<comment type="subcellular location">
    <subcellularLocation>
        <location evidence="1">Nucleus</location>
    </subcellularLocation>
</comment>
<dbReference type="GO" id="GO:0003677">
    <property type="term" value="F:DNA binding"/>
    <property type="evidence" value="ECO:0007669"/>
    <property type="project" value="UniProtKB-KW"/>
</dbReference>
<evidence type="ECO:0000259" key="9">
    <source>
        <dbReference type="PROSITE" id="PS51032"/>
    </source>
</evidence>
<dbReference type="PANTHER" id="PTHR31985">
    <property type="entry name" value="ETHYLENE-RESPONSIVE TRANSCRIPTION FACTOR ERF042-RELATED"/>
    <property type="match status" value="1"/>
</dbReference>
<gene>
    <name evidence="10" type="ORF">F8388_020256</name>
    <name evidence="11" type="ORF">G4B88_014616</name>
</gene>
<dbReference type="SMART" id="SM00380">
    <property type="entry name" value="AP2"/>
    <property type="match status" value="1"/>
</dbReference>
<name>A0A7J6IBW6_CANSA</name>
<organism evidence="11 13">
    <name type="scientific">Cannabis sativa</name>
    <name type="common">Hemp</name>
    <name type="synonym">Marijuana</name>
    <dbReference type="NCBI Taxonomy" id="3483"/>
    <lineage>
        <taxon>Eukaryota</taxon>
        <taxon>Viridiplantae</taxon>
        <taxon>Streptophyta</taxon>
        <taxon>Embryophyta</taxon>
        <taxon>Tracheophyta</taxon>
        <taxon>Spermatophyta</taxon>
        <taxon>Magnoliopsida</taxon>
        <taxon>eudicotyledons</taxon>
        <taxon>Gunneridae</taxon>
        <taxon>Pentapetalae</taxon>
        <taxon>rosids</taxon>
        <taxon>fabids</taxon>
        <taxon>Rosales</taxon>
        <taxon>Cannabaceae</taxon>
        <taxon>Cannabis</taxon>
    </lineage>
</organism>
<dbReference type="EMBL" id="JAATIQ010000002">
    <property type="protein sequence ID" value="KAF4404160.1"/>
    <property type="molecule type" value="Genomic_DNA"/>
</dbReference>
<evidence type="ECO:0000256" key="5">
    <source>
        <dbReference type="ARBA" id="ARBA00023163"/>
    </source>
</evidence>
<keyword evidence="2" id="KW-0805">Transcription regulation</keyword>
<keyword evidence="3" id="KW-0238">DNA-binding</keyword>
<dbReference type="GO" id="GO:0005634">
    <property type="term" value="C:nucleus"/>
    <property type="evidence" value="ECO:0007669"/>
    <property type="project" value="UniProtKB-SubCell"/>
</dbReference>
<feature type="region of interest" description="Disordered" evidence="8">
    <location>
        <begin position="154"/>
        <end position="187"/>
    </location>
</feature>
<keyword evidence="5" id="KW-0804">Transcription</keyword>
<reference evidence="12 13" key="1">
    <citation type="journal article" date="2020" name="bioRxiv">
        <title>Sequence and annotation of 42 cannabis genomes reveals extensive copy number variation in cannabinoid synthesis and pathogen resistance genes.</title>
        <authorList>
            <person name="Mckernan K.J."/>
            <person name="Helbert Y."/>
            <person name="Kane L.T."/>
            <person name="Ebling H."/>
            <person name="Zhang L."/>
            <person name="Liu B."/>
            <person name="Eaton Z."/>
            <person name="Mclaughlin S."/>
            <person name="Kingan S."/>
            <person name="Baybayan P."/>
            <person name="Concepcion G."/>
            <person name="Jordan M."/>
            <person name="Riva A."/>
            <person name="Barbazuk W."/>
            <person name="Harkins T."/>
        </authorList>
    </citation>
    <scope>NUCLEOTIDE SEQUENCE [LARGE SCALE GENOMIC DNA]</scope>
    <source>
        <strain evidence="12 13">cv. Jamaican Lion 4</strain>
        <strain evidence="11">Father</strain>
        <strain evidence="10">Mother</strain>
        <tissue evidence="11">Leaf</tissue>
    </source>
</reference>
<dbReference type="AlphaFoldDB" id="A0A7J6IBW6"/>
<comment type="similarity">
    <text evidence="7">Belongs to the AP2/ERF transcription factor family. ERF subfamily.</text>
</comment>
<dbReference type="InterPro" id="IPR051032">
    <property type="entry name" value="AP2/ERF_TF_ERF_subfamily"/>
</dbReference>
<proteinExistence type="inferred from homology"/>
<protein>
    <recommendedName>
        <fullName evidence="9">AP2/ERF domain-containing protein</fullName>
    </recommendedName>
</protein>
<dbReference type="PRINTS" id="PR00367">
    <property type="entry name" value="ETHRSPELEMNT"/>
</dbReference>
<feature type="region of interest" description="Disordered" evidence="8">
    <location>
        <begin position="1"/>
        <end position="60"/>
    </location>
</feature>
<dbReference type="InterPro" id="IPR016177">
    <property type="entry name" value="DNA-bd_dom_sf"/>
</dbReference>
<dbReference type="PROSITE" id="PS51032">
    <property type="entry name" value="AP2_ERF"/>
    <property type="match status" value="1"/>
</dbReference>
<feature type="domain" description="AP2/ERF" evidence="9">
    <location>
        <begin position="63"/>
        <end position="120"/>
    </location>
</feature>
<dbReference type="InterPro" id="IPR036955">
    <property type="entry name" value="AP2/ERF_dom_sf"/>
</dbReference>
<evidence type="ECO:0000313" key="12">
    <source>
        <dbReference type="Proteomes" id="UP000525078"/>
    </source>
</evidence>
<dbReference type="Pfam" id="PF00847">
    <property type="entry name" value="AP2"/>
    <property type="match status" value="1"/>
</dbReference>
<dbReference type="Proteomes" id="UP000583929">
    <property type="component" value="Unassembled WGS sequence"/>
</dbReference>
<feature type="compositionally biased region" description="Polar residues" evidence="8">
    <location>
        <begin position="9"/>
        <end position="24"/>
    </location>
</feature>
<dbReference type="InterPro" id="IPR001471">
    <property type="entry name" value="AP2/ERF_dom"/>
</dbReference>
<comment type="caution">
    <text evidence="11">The sequence shown here is derived from an EMBL/GenBank/DDBJ whole genome shotgun (WGS) entry which is preliminary data.</text>
</comment>
<evidence type="ECO:0000313" key="11">
    <source>
        <dbReference type="EMBL" id="KAF4404160.1"/>
    </source>
</evidence>
<dbReference type="Gene3D" id="3.30.730.10">
    <property type="entry name" value="AP2/ERF domain"/>
    <property type="match status" value="1"/>
</dbReference>
<dbReference type="GO" id="GO:0003700">
    <property type="term" value="F:DNA-binding transcription factor activity"/>
    <property type="evidence" value="ECO:0007669"/>
    <property type="project" value="InterPro"/>
</dbReference>
<evidence type="ECO:0000256" key="1">
    <source>
        <dbReference type="ARBA" id="ARBA00004123"/>
    </source>
</evidence>
<dbReference type="CDD" id="cd00018">
    <property type="entry name" value="AP2"/>
    <property type="match status" value="1"/>
</dbReference>
<evidence type="ECO:0000256" key="8">
    <source>
        <dbReference type="SAM" id="MobiDB-lite"/>
    </source>
</evidence>
<evidence type="ECO:0000256" key="3">
    <source>
        <dbReference type="ARBA" id="ARBA00023125"/>
    </source>
</evidence>
<keyword evidence="6" id="KW-0539">Nucleus</keyword>
<keyword evidence="4" id="KW-0010">Activator</keyword>
<dbReference type="Proteomes" id="UP000525078">
    <property type="component" value="Unassembled WGS sequence"/>
</dbReference>
<dbReference type="SUPFAM" id="SSF54171">
    <property type="entry name" value="DNA-binding domain"/>
    <property type="match status" value="1"/>
</dbReference>
<evidence type="ECO:0000256" key="4">
    <source>
        <dbReference type="ARBA" id="ARBA00023159"/>
    </source>
</evidence>
<keyword evidence="13" id="KW-1185">Reference proteome</keyword>
<evidence type="ECO:0000313" key="13">
    <source>
        <dbReference type="Proteomes" id="UP000583929"/>
    </source>
</evidence>
<dbReference type="EMBL" id="JAATIP010000094">
    <property type="protein sequence ID" value="KAF4374735.1"/>
    <property type="molecule type" value="Genomic_DNA"/>
</dbReference>
<evidence type="ECO:0000256" key="7">
    <source>
        <dbReference type="ARBA" id="ARBA00024343"/>
    </source>
</evidence>
<feature type="compositionally biased region" description="Polar residues" evidence="8">
    <location>
        <begin position="43"/>
        <end position="60"/>
    </location>
</feature>
<evidence type="ECO:0000256" key="2">
    <source>
        <dbReference type="ARBA" id="ARBA00023015"/>
    </source>
</evidence>
<evidence type="ECO:0000256" key="6">
    <source>
        <dbReference type="ARBA" id="ARBA00023242"/>
    </source>
</evidence>
<dbReference type="FunFam" id="3.30.730.10:FF:000001">
    <property type="entry name" value="Ethylene-responsive transcription factor 2"/>
    <property type="match status" value="1"/>
</dbReference>
<evidence type="ECO:0000313" key="10">
    <source>
        <dbReference type="EMBL" id="KAF4374735.1"/>
    </source>
</evidence>
<sequence>MVNQEWDFTPSSSSSLQQPKNNSKLRMISSSSSDHDHGHSNYKAKTTSSTSLLNNGETQHTTSFRGVRMRQWGKWVSEIREPKKKSRIWLGTFPTAEMAARAHDVAALAIKGSSAHLNFPEIAPELPRPASSSPKDIQAAAAKAAAYCTNNLSATTSSSEDGNLTLSSPDSSTTHETSSFNSTSPLLADNVDGDDTFFDLPDLLVDVSNSKKQNGEFCAYYSPWPLDGAVDNHTALIGCSRLINDQDYSLSWDY</sequence>
<feature type="compositionally biased region" description="Polar residues" evidence="8">
    <location>
        <begin position="154"/>
        <end position="185"/>
    </location>
</feature>
<accession>A0A7J6IBW6</accession>
<dbReference type="PANTHER" id="PTHR31985:SF298">
    <property type="entry name" value="ETHYLENE-RESPONSIVE TRANSCRIPTION FACTOR ERF039-LIKE"/>
    <property type="match status" value="1"/>
</dbReference>